<name>A0ABR9EHU9_9GAMM</name>
<protein>
    <submittedName>
        <fullName evidence="1">Uncharacterized protein</fullName>
    </submittedName>
</protein>
<gene>
    <name evidence="1" type="ORF">PAUR_b0618</name>
</gene>
<sequence length="45" mass="4991">MSDASRAAFIFSQADCKQSTKNAHGVYQQALDILKSLNICKFIAR</sequence>
<evidence type="ECO:0000313" key="2">
    <source>
        <dbReference type="Proteomes" id="UP000615755"/>
    </source>
</evidence>
<dbReference type="Proteomes" id="UP000615755">
    <property type="component" value="Unassembled WGS sequence"/>
</dbReference>
<organism evidence="1 2">
    <name type="scientific">Pseudoalteromonas aurantia 208</name>
    <dbReference type="NCBI Taxonomy" id="1314867"/>
    <lineage>
        <taxon>Bacteria</taxon>
        <taxon>Pseudomonadati</taxon>
        <taxon>Pseudomonadota</taxon>
        <taxon>Gammaproteobacteria</taxon>
        <taxon>Alteromonadales</taxon>
        <taxon>Pseudoalteromonadaceae</taxon>
        <taxon>Pseudoalteromonas</taxon>
    </lineage>
</organism>
<comment type="caution">
    <text evidence="1">The sequence shown here is derived from an EMBL/GenBank/DDBJ whole genome shotgun (WGS) entry which is preliminary data.</text>
</comment>
<proteinExistence type="predicted"/>
<accession>A0ABR9EHU9</accession>
<reference evidence="1 2" key="1">
    <citation type="submission" date="2015-03" db="EMBL/GenBank/DDBJ databases">
        <title>Genome sequence of Pseudoalteromonas aurantia.</title>
        <authorList>
            <person name="Xie B.-B."/>
            <person name="Rong J.-C."/>
            <person name="Qin Q.-L."/>
            <person name="Zhang Y.-Z."/>
        </authorList>
    </citation>
    <scope>NUCLEOTIDE SEQUENCE [LARGE SCALE GENOMIC DNA]</scope>
    <source>
        <strain evidence="1 2">208</strain>
    </source>
</reference>
<evidence type="ECO:0000313" key="1">
    <source>
        <dbReference type="EMBL" id="MBE0370556.1"/>
    </source>
</evidence>
<dbReference type="EMBL" id="AQGV01000015">
    <property type="protein sequence ID" value="MBE0370556.1"/>
    <property type="molecule type" value="Genomic_DNA"/>
</dbReference>
<keyword evidence="2" id="KW-1185">Reference proteome</keyword>